<protein>
    <submittedName>
        <fullName evidence="1">Uncharacterized protein</fullName>
    </submittedName>
</protein>
<gene>
    <name evidence="1" type="ORF">PPENT_87.1.T0740139</name>
</gene>
<comment type="caution">
    <text evidence="1">The sequence shown here is derived from an EMBL/GenBank/DDBJ whole genome shotgun (WGS) entry which is preliminary data.</text>
</comment>
<organism evidence="1 2">
    <name type="scientific">Paramecium pentaurelia</name>
    <dbReference type="NCBI Taxonomy" id="43138"/>
    <lineage>
        <taxon>Eukaryota</taxon>
        <taxon>Sar</taxon>
        <taxon>Alveolata</taxon>
        <taxon>Ciliophora</taxon>
        <taxon>Intramacronucleata</taxon>
        <taxon>Oligohymenophorea</taxon>
        <taxon>Peniculida</taxon>
        <taxon>Parameciidae</taxon>
        <taxon>Paramecium</taxon>
    </lineage>
</organism>
<sequence length="201" mass="24264">MIHLNQFKTKLQLLLKNLKHIVIFLKKMTLKHCYLWLNPNKQKRVSTEATLAGILESLEVKEIKSSWELTDGFHQIRLKSNSYKLKMKESKYMLTLWQLKFKKPCLNKQNQRSFYKILKMLLNKLKQTQKSRELIILKLNQIEMMKMPQQNRLSSFSRNKLLFGLEVIDYNQQSYQQKQHFGVLKQYSYLFINVFELDRKS</sequence>
<reference evidence="1" key="1">
    <citation type="submission" date="2021-01" db="EMBL/GenBank/DDBJ databases">
        <authorList>
            <consortium name="Genoscope - CEA"/>
            <person name="William W."/>
        </authorList>
    </citation>
    <scope>NUCLEOTIDE SEQUENCE</scope>
</reference>
<keyword evidence="2" id="KW-1185">Reference proteome</keyword>
<dbReference type="Proteomes" id="UP000689195">
    <property type="component" value="Unassembled WGS sequence"/>
</dbReference>
<evidence type="ECO:0000313" key="2">
    <source>
        <dbReference type="Proteomes" id="UP000689195"/>
    </source>
</evidence>
<evidence type="ECO:0000313" key="1">
    <source>
        <dbReference type="EMBL" id="CAD8180470.1"/>
    </source>
</evidence>
<accession>A0A8S1VT45</accession>
<dbReference type="AlphaFoldDB" id="A0A8S1VT45"/>
<dbReference type="EMBL" id="CAJJDO010000074">
    <property type="protein sequence ID" value="CAD8180470.1"/>
    <property type="molecule type" value="Genomic_DNA"/>
</dbReference>
<name>A0A8S1VT45_9CILI</name>
<proteinExistence type="predicted"/>